<dbReference type="EMBL" id="JADCNL010000017">
    <property type="protein sequence ID" value="KAG0452231.1"/>
    <property type="molecule type" value="Genomic_DNA"/>
</dbReference>
<keyword evidence="2" id="KW-1133">Transmembrane helix</keyword>
<evidence type="ECO:0000313" key="3">
    <source>
        <dbReference type="EMBL" id="KAG0452231.1"/>
    </source>
</evidence>
<keyword evidence="2" id="KW-0812">Transmembrane</keyword>
<dbReference type="AlphaFoldDB" id="A0A835UAI0"/>
<reference evidence="3 4" key="1">
    <citation type="journal article" date="2020" name="Nat. Food">
        <title>A phased Vanilla planifolia genome enables genetic improvement of flavour and production.</title>
        <authorList>
            <person name="Hasing T."/>
            <person name="Tang H."/>
            <person name="Brym M."/>
            <person name="Khazi F."/>
            <person name="Huang T."/>
            <person name="Chambers A.H."/>
        </authorList>
    </citation>
    <scope>NUCLEOTIDE SEQUENCE [LARGE SCALE GENOMIC DNA]</scope>
    <source>
        <tissue evidence="3">Leaf</tissue>
    </source>
</reference>
<gene>
    <name evidence="3" type="ORF">HPP92_026071</name>
</gene>
<proteinExistence type="predicted"/>
<organism evidence="3 4">
    <name type="scientific">Vanilla planifolia</name>
    <name type="common">Vanilla</name>
    <dbReference type="NCBI Taxonomy" id="51239"/>
    <lineage>
        <taxon>Eukaryota</taxon>
        <taxon>Viridiplantae</taxon>
        <taxon>Streptophyta</taxon>
        <taxon>Embryophyta</taxon>
        <taxon>Tracheophyta</taxon>
        <taxon>Spermatophyta</taxon>
        <taxon>Magnoliopsida</taxon>
        <taxon>Liliopsida</taxon>
        <taxon>Asparagales</taxon>
        <taxon>Orchidaceae</taxon>
        <taxon>Vanilloideae</taxon>
        <taxon>Vanilleae</taxon>
        <taxon>Vanilla</taxon>
    </lineage>
</organism>
<name>A0A835UAI0_VANPL</name>
<comment type="caution">
    <text evidence="3">The sequence shown here is derived from an EMBL/GenBank/DDBJ whole genome shotgun (WGS) entry which is preliminary data.</text>
</comment>
<feature type="region of interest" description="Disordered" evidence="1">
    <location>
        <begin position="126"/>
        <end position="146"/>
    </location>
</feature>
<dbReference type="Proteomes" id="UP000636800">
    <property type="component" value="Unassembled WGS sequence"/>
</dbReference>
<sequence>MVLRVPVHKKHAARLSLTTLTFFFGVLQILAMAAFTETKIERWKVHSWGEILTIIYADVVASGIASPFSFDALTEEVPFLLLYYNLCKLSWWPSWHPLFLEINSTQEGLLLLCQSRRGFTLFNGGKARRRKKVPREAGHHNPPPGI</sequence>
<feature type="transmembrane region" description="Helical" evidence="2">
    <location>
        <begin position="12"/>
        <end position="35"/>
    </location>
</feature>
<evidence type="ECO:0000256" key="2">
    <source>
        <dbReference type="SAM" id="Phobius"/>
    </source>
</evidence>
<protein>
    <submittedName>
        <fullName evidence="3">Uncharacterized protein</fullName>
    </submittedName>
</protein>
<keyword evidence="4" id="KW-1185">Reference proteome</keyword>
<accession>A0A835UAI0</accession>
<evidence type="ECO:0000256" key="1">
    <source>
        <dbReference type="SAM" id="MobiDB-lite"/>
    </source>
</evidence>
<evidence type="ECO:0000313" key="4">
    <source>
        <dbReference type="Proteomes" id="UP000636800"/>
    </source>
</evidence>
<keyword evidence="2" id="KW-0472">Membrane</keyword>